<evidence type="ECO:0000313" key="2">
    <source>
        <dbReference type="EMBL" id="CEI64748.1"/>
    </source>
</evidence>
<organism evidence="2 3">
    <name type="scientific">Fusarium venenatum</name>
    <dbReference type="NCBI Taxonomy" id="56646"/>
    <lineage>
        <taxon>Eukaryota</taxon>
        <taxon>Fungi</taxon>
        <taxon>Dikarya</taxon>
        <taxon>Ascomycota</taxon>
        <taxon>Pezizomycotina</taxon>
        <taxon>Sordariomycetes</taxon>
        <taxon>Hypocreomycetidae</taxon>
        <taxon>Hypocreales</taxon>
        <taxon>Nectriaceae</taxon>
        <taxon>Fusarium</taxon>
    </lineage>
</organism>
<dbReference type="AlphaFoldDB" id="A0A2L2T4N7"/>
<protein>
    <submittedName>
        <fullName evidence="2">Uncharacterized protein</fullName>
    </submittedName>
</protein>
<reference evidence="3" key="1">
    <citation type="submission" date="2014-10" db="EMBL/GenBank/DDBJ databases">
        <authorList>
            <person name="King R."/>
        </authorList>
    </citation>
    <scope>NUCLEOTIDE SEQUENCE [LARGE SCALE GENOMIC DNA]</scope>
    <source>
        <strain evidence="3">A3/5</strain>
    </source>
</reference>
<proteinExistence type="predicted"/>
<feature type="compositionally biased region" description="Basic and acidic residues" evidence="1">
    <location>
        <begin position="1"/>
        <end position="11"/>
    </location>
</feature>
<dbReference type="Proteomes" id="UP000245910">
    <property type="component" value="Chromosome I"/>
</dbReference>
<keyword evidence="3" id="KW-1185">Reference proteome</keyword>
<accession>A0A2L2T4N7</accession>
<dbReference type="EMBL" id="LN649229">
    <property type="protein sequence ID" value="CEI64748.1"/>
    <property type="molecule type" value="Genomic_DNA"/>
</dbReference>
<feature type="region of interest" description="Disordered" evidence="1">
    <location>
        <begin position="1"/>
        <end position="42"/>
    </location>
</feature>
<evidence type="ECO:0000313" key="3">
    <source>
        <dbReference type="Proteomes" id="UP000245910"/>
    </source>
</evidence>
<evidence type="ECO:0000256" key="1">
    <source>
        <dbReference type="SAM" id="MobiDB-lite"/>
    </source>
</evidence>
<name>A0A2L2T4N7_9HYPO</name>
<sequence>MSASRQREPLPKEPSTNPSEAHVVSAVKTNDQKPTSKSHKHQRECLCKMPRAHGPKCNSPQVYQCLRVKRILKAHYPTMEF</sequence>